<dbReference type="RefSeq" id="WP_261236762.1">
    <property type="nucleotide sequence ID" value="NZ_JAMXFA010000035.1"/>
</dbReference>
<keyword evidence="3" id="KW-1185">Reference proteome</keyword>
<name>A0ABT2NEK7_9CYAN</name>
<evidence type="ECO:0000313" key="2">
    <source>
        <dbReference type="EMBL" id="MCT7980294.1"/>
    </source>
</evidence>
<protein>
    <submittedName>
        <fullName evidence="2">Type II secretion system GspH family protein</fullName>
    </submittedName>
</protein>
<dbReference type="EMBL" id="JAMXFA010000035">
    <property type="protein sequence ID" value="MCT7980294.1"/>
    <property type="molecule type" value="Genomic_DNA"/>
</dbReference>
<feature type="transmembrane region" description="Helical" evidence="1">
    <location>
        <begin position="36"/>
        <end position="55"/>
    </location>
</feature>
<keyword evidence="1" id="KW-0812">Transmembrane</keyword>
<dbReference type="SUPFAM" id="SSF54523">
    <property type="entry name" value="Pili subunits"/>
    <property type="match status" value="1"/>
</dbReference>
<reference evidence="2 3" key="1">
    <citation type="journal article" date="2022" name="Front. Microbiol.">
        <title>High genomic differentiation and limited gene flow indicate recent cryptic speciation within the genus Laspinema (cyanobacteria).</title>
        <authorList>
            <person name="Stanojkovic A."/>
            <person name="Skoupy S."/>
            <person name="Skaloud P."/>
            <person name="Dvorak P."/>
        </authorList>
    </citation>
    <scope>NUCLEOTIDE SEQUENCE [LARGE SCALE GENOMIC DNA]</scope>
    <source>
        <strain evidence="2 3">D3b</strain>
    </source>
</reference>
<dbReference type="Proteomes" id="UP001525961">
    <property type="component" value="Unassembled WGS sequence"/>
</dbReference>
<evidence type="ECO:0000256" key="1">
    <source>
        <dbReference type="SAM" id="Phobius"/>
    </source>
</evidence>
<organism evidence="2 3">
    <name type="scientific">Laspinema olomoucense D3b</name>
    <dbReference type="NCBI Taxonomy" id="2953688"/>
    <lineage>
        <taxon>Bacteria</taxon>
        <taxon>Bacillati</taxon>
        <taxon>Cyanobacteriota</taxon>
        <taxon>Cyanophyceae</taxon>
        <taxon>Oscillatoriophycideae</taxon>
        <taxon>Oscillatoriales</taxon>
        <taxon>Laspinemataceae</taxon>
        <taxon>Laspinema</taxon>
        <taxon>Laspinema olomoucense</taxon>
    </lineage>
</organism>
<dbReference type="InterPro" id="IPR012902">
    <property type="entry name" value="N_methyl_site"/>
</dbReference>
<dbReference type="InterPro" id="IPR045584">
    <property type="entry name" value="Pilin-like"/>
</dbReference>
<gene>
    <name evidence="2" type="ORF">NG792_21455</name>
</gene>
<accession>A0ABT2NEK7</accession>
<dbReference type="Gene3D" id="3.30.700.10">
    <property type="entry name" value="Glycoprotein, Type 4 Pilin"/>
    <property type="match status" value="1"/>
</dbReference>
<dbReference type="NCBIfam" id="TIGR02532">
    <property type="entry name" value="IV_pilin_GFxxxE"/>
    <property type="match status" value="1"/>
</dbReference>
<comment type="caution">
    <text evidence="2">The sequence shown here is derived from an EMBL/GenBank/DDBJ whole genome shotgun (WGS) entry which is preliminary data.</text>
</comment>
<evidence type="ECO:0000313" key="3">
    <source>
        <dbReference type="Proteomes" id="UP001525961"/>
    </source>
</evidence>
<proteinExistence type="predicted"/>
<dbReference type="Pfam" id="PF07963">
    <property type="entry name" value="N_methyl"/>
    <property type="match status" value="1"/>
</dbReference>
<keyword evidence="1" id="KW-1133">Transmembrane helix</keyword>
<keyword evidence="1" id="KW-0472">Membrane</keyword>
<sequence>MKVFMDLKKKFTSKQTLGDRGASVGSNEQGFTLLEVLVVVFMVGILAAIGGPSWLSMLNNTRLNKAQDAIAVAIGDAQRQARQSKSSRKVTIQQASSGGIVQWAIHTEPTPPTEGQKIEQDGLIIDPSSWTITFDPKGYTDDTGTMLISLQTGGAQKCVIVKTLLGTVRKAQGDACILP</sequence>
<dbReference type="PROSITE" id="PS00409">
    <property type="entry name" value="PROKAR_NTER_METHYL"/>
    <property type="match status" value="1"/>
</dbReference>